<reference evidence="8 9" key="1">
    <citation type="submission" date="2020-08" db="EMBL/GenBank/DDBJ databases">
        <authorList>
            <person name="Koutsovoulos G."/>
            <person name="Danchin GJ E."/>
        </authorList>
    </citation>
    <scope>NUCLEOTIDE SEQUENCE [LARGE SCALE GENOMIC DNA]</scope>
</reference>
<dbReference type="PROSITE" id="PS00678">
    <property type="entry name" value="WD_REPEATS_1"/>
    <property type="match status" value="2"/>
</dbReference>
<protein>
    <recommendedName>
        <fullName evidence="4">Small ribosomal subunit protein RACK1</fullName>
    </recommendedName>
</protein>
<dbReference type="InterPro" id="IPR045223">
    <property type="entry name" value="RACK1-like"/>
</dbReference>
<evidence type="ECO:0000256" key="5">
    <source>
        <dbReference type="PROSITE-ProRule" id="PRU00221"/>
    </source>
</evidence>
<dbReference type="GO" id="GO:0043022">
    <property type="term" value="F:ribosome binding"/>
    <property type="evidence" value="ECO:0007669"/>
    <property type="project" value="InterPro"/>
</dbReference>
<dbReference type="InterPro" id="IPR002059">
    <property type="entry name" value="CSP_DNA-bd"/>
</dbReference>
<dbReference type="EMBL" id="CAJEWN010000076">
    <property type="protein sequence ID" value="CAD2159894.1"/>
    <property type="molecule type" value="Genomic_DNA"/>
</dbReference>
<dbReference type="Pfam" id="PF00400">
    <property type="entry name" value="WD40"/>
    <property type="match status" value="4"/>
</dbReference>
<dbReference type="PROSITE" id="PS51857">
    <property type="entry name" value="CSD_2"/>
    <property type="match status" value="1"/>
</dbReference>
<name>A0A6V7UJX4_MELEN</name>
<sequence>MTVETDLDKRVGELNLEKRVDGMEKMDKKLSTDSMNGESLEKRVRQLRGPIVIGRAQHGIVKWFSVAKGYGFIRVDGSEKDCFVHASAILRTVNVPLALIENQQVEFDIIEGLKGPEAVCVSGPGGVRVGKTIGYMYKGTFYHTYPRFRQLPMMPGRYPAGQRRNDNNTVEQKNNMGKKLDAGGEKNLSRQKAIEGEGKAVVHDEKTTEGKTLTLRETWTEMRSRMRNYSRQFASIGLMFSGTECLLETVRAKSDWKNGTFSGAIVGGLLGFRAGLKPAILGAAGFFHKIFHIFKIYFSRFFSDVVMSSDGQYALSGSWDKTLRLWDLNTGRTTRQFVSHTKDVLSVAFSADNRQIVSGSRDKKIKLWNTLAQCKHTIVNECHTDWVSTVRFSPSNTNPVIVSAGWDRIVKVWNLGTCQLKTNHIGHGGCINSVTVSPDGSLCASGGKDGSAMLWDLNEGKHLYTLGRNDVINALAFSSNRYWLCAAVVPVVKIWDLEDKTVVDELKLDIATTTQGKKQPSPPQCTSLAWSYITCSPSSSYCL</sequence>
<evidence type="ECO:0000256" key="6">
    <source>
        <dbReference type="SAM" id="MobiDB-lite"/>
    </source>
</evidence>
<evidence type="ECO:0000256" key="4">
    <source>
        <dbReference type="ARBA" id="ARBA00035297"/>
    </source>
</evidence>
<gene>
    <name evidence="8" type="ORF">MENT_LOCUS13962</name>
</gene>
<proteinExistence type="inferred from homology"/>
<dbReference type="InterPro" id="IPR019775">
    <property type="entry name" value="WD40_repeat_CS"/>
</dbReference>
<dbReference type="CDD" id="cd04458">
    <property type="entry name" value="CSP_CDS"/>
    <property type="match status" value="1"/>
</dbReference>
<feature type="repeat" description="WD" evidence="5">
    <location>
        <begin position="424"/>
        <end position="465"/>
    </location>
</feature>
<dbReference type="FunFam" id="2.130.10.10:FF:000615">
    <property type="entry name" value="Receptor for activated C kinase 1"/>
    <property type="match status" value="1"/>
</dbReference>
<dbReference type="SUPFAM" id="SSF50249">
    <property type="entry name" value="Nucleic acid-binding proteins"/>
    <property type="match status" value="1"/>
</dbReference>
<accession>A0A6V7UJX4</accession>
<dbReference type="InterPro" id="IPR011129">
    <property type="entry name" value="CSD"/>
</dbReference>
<dbReference type="PROSITE" id="PS50294">
    <property type="entry name" value="WD_REPEATS_REGION"/>
    <property type="match status" value="3"/>
</dbReference>
<dbReference type="Pfam" id="PF00313">
    <property type="entry name" value="CSD"/>
    <property type="match status" value="1"/>
</dbReference>
<comment type="caution">
    <text evidence="8">The sequence shown here is derived from an EMBL/GenBank/DDBJ whole genome shotgun (WGS) entry which is preliminary data.</text>
</comment>
<evidence type="ECO:0000256" key="3">
    <source>
        <dbReference type="ARBA" id="ARBA00022737"/>
    </source>
</evidence>
<dbReference type="SMART" id="SM00357">
    <property type="entry name" value="CSP"/>
    <property type="match status" value="1"/>
</dbReference>
<evidence type="ECO:0000256" key="1">
    <source>
        <dbReference type="ARBA" id="ARBA00007253"/>
    </source>
</evidence>
<dbReference type="PRINTS" id="PR00320">
    <property type="entry name" value="GPROTEINBRPT"/>
</dbReference>
<keyword evidence="3" id="KW-0677">Repeat</keyword>
<dbReference type="Gene3D" id="2.130.10.10">
    <property type="entry name" value="YVTN repeat-like/Quinoprotein amine dehydrogenase"/>
    <property type="match status" value="1"/>
</dbReference>
<comment type="similarity">
    <text evidence="1">Belongs to the WD repeat G protein beta family. Ribosomal protein RACK1 subfamily.</text>
</comment>
<dbReference type="AlphaFoldDB" id="A0A6V7UJX4"/>
<dbReference type="GO" id="GO:0003676">
    <property type="term" value="F:nucleic acid binding"/>
    <property type="evidence" value="ECO:0007669"/>
    <property type="project" value="InterPro"/>
</dbReference>
<dbReference type="InterPro" id="IPR015943">
    <property type="entry name" value="WD40/YVTN_repeat-like_dom_sf"/>
</dbReference>
<feature type="repeat" description="WD" evidence="5">
    <location>
        <begin position="305"/>
        <end position="336"/>
    </location>
</feature>
<dbReference type="InterPro" id="IPR036322">
    <property type="entry name" value="WD40_repeat_dom_sf"/>
</dbReference>
<dbReference type="InterPro" id="IPR020472">
    <property type="entry name" value="WD40_PAC1"/>
</dbReference>
<feature type="region of interest" description="Disordered" evidence="6">
    <location>
        <begin position="158"/>
        <end position="186"/>
    </location>
</feature>
<dbReference type="PRINTS" id="PR00050">
    <property type="entry name" value="COLDSHOCK"/>
</dbReference>
<dbReference type="OrthoDB" id="7875889at2759"/>
<organism evidence="8 9">
    <name type="scientific">Meloidogyne enterolobii</name>
    <name type="common">Root-knot nematode worm</name>
    <name type="synonym">Meloidogyne mayaguensis</name>
    <dbReference type="NCBI Taxonomy" id="390850"/>
    <lineage>
        <taxon>Eukaryota</taxon>
        <taxon>Metazoa</taxon>
        <taxon>Ecdysozoa</taxon>
        <taxon>Nematoda</taxon>
        <taxon>Chromadorea</taxon>
        <taxon>Rhabditida</taxon>
        <taxon>Tylenchina</taxon>
        <taxon>Tylenchomorpha</taxon>
        <taxon>Tylenchoidea</taxon>
        <taxon>Meloidogynidae</taxon>
        <taxon>Meloidogyninae</taxon>
        <taxon>Meloidogyne</taxon>
    </lineage>
</organism>
<dbReference type="SUPFAM" id="SSF50978">
    <property type="entry name" value="WD40 repeat-like"/>
    <property type="match status" value="1"/>
</dbReference>
<evidence type="ECO:0000259" key="7">
    <source>
        <dbReference type="PROSITE" id="PS51857"/>
    </source>
</evidence>
<dbReference type="PROSITE" id="PS50082">
    <property type="entry name" value="WD_REPEATS_2"/>
    <property type="match status" value="4"/>
</dbReference>
<feature type="domain" description="CSD" evidence="7">
    <location>
        <begin position="56"/>
        <end position="123"/>
    </location>
</feature>
<feature type="repeat" description="WD" evidence="5">
    <location>
        <begin position="380"/>
        <end position="415"/>
    </location>
</feature>
<dbReference type="Proteomes" id="UP000580250">
    <property type="component" value="Unassembled WGS sequence"/>
</dbReference>
<dbReference type="GO" id="GO:0045182">
    <property type="term" value="F:translation regulator activity"/>
    <property type="evidence" value="ECO:0007669"/>
    <property type="project" value="InterPro"/>
</dbReference>
<evidence type="ECO:0000313" key="8">
    <source>
        <dbReference type="EMBL" id="CAD2159894.1"/>
    </source>
</evidence>
<dbReference type="Gene3D" id="2.40.50.140">
    <property type="entry name" value="Nucleic acid-binding proteins"/>
    <property type="match status" value="1"/>
</dbReference>
<feature type="repeat" description="WD" evidence="5">
    <location>
        <begin position="337"/>
        <end position="369"/>
    </location>
</feature>
<evidence type="ECO:0000256" key="2">
    <source>
        <dbReference type="ARBA" id="ARBA00022574"/>
    </source>
</evidence>
<evidence type="ECO:0000313" key="9">
    <source>
        <dbReference type="Proteomes" id="UP000580250"/>
    </source>
</evidence>
<dbReference type="Pfam" id="PF02466">
    <property type="entry name" value="Tim17"/>
    <property type="match status" value="1"/>
</dbReference>
<dbReference type="InterPro" id="IPR001680">
    <property type="entry name" value="WD40_rpt"/>
</dbReference>
<dbReference type="SMART" id="SM00320">
    <property type="entry name" value="WD40"/>
    <property type="match status" value="5"/>
</dbReference>
<dbReference type="PANTHER" id="PTHR19868">
    <property type="entry name" value="RECEPTOR FOR ACTIVATED PROTEIN KINASE C RACK1"/>
    <property type="match status" value="1"/>
</dbReference>
<dbReference type="InterPro" id="IPR012340">
    <property type="entry name" value="NA-bd_OB-fold"/>
</dbReference>
<keyword evidence="2 5" id="KW-0853">WD repeat</keyword>
<dbReference type="CDD" id="cd00200">
    <property type="entry name" value="WD40"/>
    <property type="match status" value="1"/>
</dbReference>